<evidence type="ECO:0000313" key="10">
    <source>
        <dbReference type="Proteomes" id="UP001175000"/>
    </source>
</evidence>
<keyword evidence="10" id="KW-1185">Reference proteome</keyword>
<dbReference type="GO" id="GO:0016020">
    <property type="term" value="C:membrane"/>
    <property type="evidence" value="ECO:0007669"/>
    <property type="project" value="UniProtKB-SubCell"/>
</dbReference>
<feature type="transmembrane region" description="Helical" evidence="7">
    <location>
        <begin position="53"/>
        <end position="75"/>
    </location>
</feature>
<evidence type="ECO:0000313" key="9">
    <source>
        <dbReference type="EMBL" id="KAK0633549.1"/>
    </source>
</evidence>
<feature type="transmembrane region" description="Helical" evidence="7">
    <location>
        <begin position="129"/>
        <end position="151"/>
    </location>
</feature>
<feature type="transmembrane region" description="Helical" evidence="7">
    <location>
        <begin position="18"/>
        <end position="41"/>
    </location>
</feature>
<name>A0AA39XGL0_9PEZI</name>
<feature type="transmembrane region" description="Helical" evidence="7">
    <location>
        <begin position="102"/>
        <end position="122"/>
    </location>
</feature>
<comment type="similarity">
    <text evidence="5">Belongs to the SAT4 family.</text>
</comment>
<organism evidence="9 10">
    <name type="scientific">Immersiella caudata</name>
    <dbReference type="NCBI Taxonomy" id="314043"/>
    <lineage>
        <taxon>Eukaryota</taxon>
        <taxon>Fungi</taxon>
        <taxon>Dikarya</taxon>
        <taxon>Ascomycota</taxon>
        <taxon>Pezizomycotina</taxon>
        <taxon>Sordariomycetes</taxon>
        <taxon>Sordariomycetidae</taxon>
        <taxon>Sordariales</taxon>
        <taxon>Lasiosphaeriaceae</taxon>
        <taxon>Immersiella</taxon>
    </lineage>
</organism>
<dbReference type="Proteomes" id="UP001175000">
    <property type="component" value="Unassembled WGS sequence"/>
</dbReference>
<evidence type="ECO:0000256" key="3">
    <source>
        <dbReference type="ARBA" id="ARBA00022989"/>
    </source>
</evidence>
<evidence type="ECO:0000256" key="6">
    <source>
        <dbReference type="SAM" id="MobiDB-lite"/>
    </source>
</evidence>
<feature type="transmembrane region" description="Helical" evidence="7">
    <location>
        <begin position="181"/>
        <end position="203"/>
    </location>
</feature>
<protein>
    <recommendedName>
        <fullName evidence="8">Rhodopsin domain-containing protein</fullName>
    </recommendedName>
</protein>
<reference evidence="9" key="1">
    <citation type="submission" date="2023-06" db="EMBL/GenBank/DDBJ databases">
        <title>Genome-scale phylogeny and comparative genomics of the fungal order Sordariales.</title>
        <authorList>
            <consortium name="Lawrence Berkeley National Laboratory"/>
            <person name="Hensen N."/>
            <person name="Bonometti L."/>
            <person name="Westerberg I."/>
            <person name="Brannstrom I.O."/>
            <person name="Guillou S."/>
            <person name="Cros-Aarteil S."/>
            <person name="Calhoun S."/>
            <person name="Haridas S."/>
            <person name="Kuo A."/>
            <person name="Mondo S."/>
            <person name="Pangilinan J."/>
            <person name="Riley R."/>
            <person name="Labutti K."/>
            <person name="Andreopoulos B."/>
            <person name="Lipzen A."/>
            <person name="Chen C."/>
            <person name="Yanf M."/>
            <person name="Daum C."/>
            <person name="Ng V."/>
            <person name="Clum A."/>
            <person name="Steindorff A."/>
            <person name="Ohm R."/>
            <person name="Martin F."/>
            <person name="Silar P."/>
            <person name="Natvig D."/>
            <person name="Lalanne C."/>
            <person name="Gautier V."/>
            <person name="Ament-Velasquez S.L."/>
            <person name="Kruys A."/>
            <person name="Hutchinson M.I."/>
            <person name="Powell A.J."/>
            <person name="Barry K."/>
            <person name="Miller A.N."/>
            <person name="Grigoriev I.V."/>
            <person name="Debuchy R."/>
            <person name="Gladieux P."/>
            <person name="Thoren M.H."/>
            <person name="Johannesson H."/>
        </authorList>
    </citation>
    <scope>NUCLEOTIDE SEQUENCE</scope>
    <source>
        <strain evidence="9">CBS 606.72</strain>
    </source>
</reference>
<sequence length="414" mass="45738">MQSQVLVPRDAEIDPRGVTLFACQVAALIVVWLFFTLRMLVKVVLIKSVTLDDWLMSSAMLIFTSHGIITLWGIVEASIEGEVDYPRGENIALHSWFLGELLYAPLSALIRSSIAVFLLRIVRAKVHRVVIYGALAVTWTLSVIYFFMLLFQCWPVSHFYDQVLGQDGTCMNKNIVPTATLAHSIISACTDFLLALLPVLILWNVRLNKRTKIGIATLLSLGLLAGIALIVRIPYIRYIPISSPEFLNQANGTALWSLLELSLGAIAGCAATMRPLLRGFGFRHDTKLRQSSPSRSRRVSRPPPPMRSSTTVDEDKPPVDVFHSARNEFDVAQERVAIQGLRWGHGWEGDSPLRAESTPSLVSGSAVLVLTSIEVKRETQDGAPPRSFPSHGGGECMVMINGRCLFDDFDDASP</sequence>
<dbReference type="PANTHER" id="PTHR33048:SF96">
    <property type="entry name" value="INTEGRAL MEMBRANE PROTEIN"/>
    <property type="match status" value="1"/>
</dbReference>
<comment type="subcellular location">
    <subcellularLocation>
        <location evidence="1">Membrane</location>
        <topology evidence="1">Multi-pass membrane protein</topology>
    </subcellularLocation>
</comment>
<evidence type="ECO:0000256" key="2">
    <source>
        <dbReference type="ARBA" id="ARBA00022692"/>
    </source>
</evidence>
<dbReference type="InterPro" id="IPR052337">
    <property type="entry name" value="SAT4-like"/>
</dbReference>
<evidence type="ECO:0000256" key="1">
    <source>
        <dbReference type="ARBA" id="ARBA00004141"/>
    </source>
</evidence>
<keyword evidence="3 7" id="KW-1133">Transmembrane helix</keyword>
<evidence type="ECO:0000259" key="8">
    <source>
        <dbReference type="Pfam" id="PF20684"/>
    </source>
</evidence>
<feature type="transmembrane region" description="Helical" evidence="7">
    <location>
        <begin position="215"/>
        <end position="235"/>
    </location>
</feature>
<feature type="domain" description="Rhodopsin" evidence="8">
    <location>
        <begin position="37"/>
        <end position="278"/>
    </location>
</feature>
<comment type="caution">
    <text evidence="9">The sequence shown here is derived from an EMBL/GenBank/DDBJ whole genome shotgun (WGS) entry which is preliminary data.</text>
</comment>
<keyword evidence="2 7" id="KW-0812">Transmembrane</keyword>
<dbReference type="InterPro" id="IPR049326">
    <property type="entry name" value="Rhodopsin_dom_fungi"/>
</dbReference>
<evidence type="ECO:0000256" key="5">
    <source>
        <dbReference type="ARBA" id="ARBA00038359"/>
    </source>
</evidence>
<evidence type="ECO:0000256" key="7">
    <source>
        <dbReference type="SAM" id="Phobius"/>
    </source>
</evidence>
<feature type="region of interest" description="Disordered" evidence="6">
    <location>
        <begin position="287"/>
        <end position="318"/>
    </location>
</feature>
<dbReference type="AlphaFoldDB" id="A0AA39XGL0"/>
<dbReference type="EMBL" id="JAULSU010000001">
    <property type="protein sequence ID" value="KAK0633549.1"/>
    <property type="molecule type" value="Genomic_DNA"/>
</dbReference>
<dbReference type="Pfam" id="PF20684">
    <property type="entry name" value="Fung_rhodopsin"/>
    <property type="match status" value="1"/>
</dbReference>
<dbReference type="PANTHER" id="PTHR33048">
    <property type="entry name" value="PTH11-LIKE INTEGRAL MEMBRANE PROTEIN (AFU_ORTHOLOGUE AFUA_5G11245)"/>
    <property type="match status" value="1"/>
</dbReference>
<gene>
    <name evidence="9" type="ORF">B0T14DRAFT_575735</name>
</gene>
<evidence type="ECO:0000256" key="4">
    <source>
        <dbReference type="ARBA" id="ARBA00023136"/>
    </source>
</evidence>
<accession>A0AA39XGL0</accession>
<proteinExistence type="inferred from homology"/>
<keyword evidence="4 7" id="KW-0472">Membrane</keyword>